<evidence type="ECO:0000313" key="3">
    <source>
        <dbReference type="EMBL" id="WMV31710.1"/>
    </source>
</evidence>
<dbReference type="Pfam" id="PF08590">
    <property type="entry name" value="DUF1771"/>
    <property type="match status" value="1"/>
</dbReference>
<name>A0AAF0R2W8_SOLVR</name>
<protein>
    <recommendedName>
        <fullName evidence="2">Smr domain-containing protein</fullName>
    </recommendedName>
</protein>
<gene>
    <name evidence="3" type="ORF">MTR67_025095</name>
</gene>
<dbReference type="InterPro" id="IPR013899">
    <property type="entry name" value="DUF1771"/>
</dbReference>
<dbReference type="Proteomes" id="UP001234989">
    <property type="component" value="Chromosome 5"/>
</dbReference>
<dbReference type="InterPro" id="IPR036063">
    <property type="entry name" value="Smr_dom_sf"/>
</dbReference>
<dbReference type="PANTHER" id="PTHR47812">
    <property type="entry name" value="SMR (SMALL MUTS RELATED) DOMAIN-CONTAINING PROTEIN"/>
    <property type="match status" value="1"/>
</dbReference>
<reference evidence="3" key="1">
    <citation type="submission" date="2023-08" db="EMBL/GenBank/DDBJ databases">
        <title>A de novo genome assembly of Solanum verrucosum Schlechtendal, a Mexican diploid species geographically isolated from the other diploid A-genome species in potato relatives.</title>
        <authorList>
            <person name="Hosaka K."/>
        </authorList>
    </citation>
    <scope>NUCLEOTIDE SEQUENCE</scope>
    <source>
        <tissue evidence="3">Young leaves</tissue>
    </source>
</reference>
<keyword evidence="4" id="KW-1185">Reference proteome</keyword>
<evidence type="ECO:0000313" key="4">
    <source>
        <dbReference type="Proteomes" id="UP001234989"/>
    </source>
</evidence>
<organism evidence="3 4">
    <name type="scientific">Solanum verrucosum</name>
    <dbReference type="NCBI Taxonomy" id="315347"/>
    <lineage>
        <taxon>Eukaryota</taxon>
        <taxon>Viridiplantae</taxon>
        <taxon>Streptophyta</taxon>
        <taxon>Embryophyta</taxon>
        <taxon>Tracheophyta</taxon>
        <taxon>Spermatophyta</taxon>
        <taxon>Magnoliopsida</taxon>
        <taxon>eudicotyledons</taxon>
        <taxon>Gunneridae</taxon>
        <taxon>Pentapetalae</taxon>
        <taxon>asterids</taxon>
        <taxon>lamiids</taxon>
        <taxon>Solanales</taxon>
        <taxon>Solanaceae</taxon>
        <taxon>Solanoideae</taxon>
        <taxon>Solaneae</taxon>
        <taxon>Solanum</taxon>
    </lineage>
</organism>
<accession>A0AAF0R2W8</accession>
<feature type="compositionally biased region" description="Polar residues" evidence="1">
    <location>
        <begin position="53"/>
        <end position="66"/>
    </location>
</feature>
<dbReference type="SUPFAM" id="SSF160443">
    <property type="entry name" value="SMR domain-like"/>
    <property type="match status" value="1"/>
</dbReference>
<feature type="domain" description="Smr" evidence="2">
    <location>
        <begin position="348"/>
        <end position="482"/>
    </location>
</feature>
<dbReference type="EMBL" id="CP133616">
    <property type="protein sequence ID" value="WMV31710.1"/>
    <property type="molecule type" value="Genomic_DNA"/>
</dbReference>
<feature type="region of interest" description="Disordered" evidence="1">
    <location>
        <begin position="1"/>
        <end position="66"/>
    </location>
</feature>
<proteinExistence type="predicted"/>
<dbReference type="PANTHER" id="PTHR47812:SF2">
    <property type="entry name" value="SMR (SMALL MUTS RELATED) DOMAIN-CONTAINING PROTEIN"/>
    <property type="match status" value="1"/>
</dbReference>
<evidence type="ECO:0000259" key="2">
    <source>
        <dbReference type="PROSITE" id="PS50828"/>
    </source>
</evidence>
<dbReference type="InterPro" id="IPR002625">
    <property type="entry name" value="Smr_dom"/>
</dbReference>
<dbReference type="SMART" id="SM00463">
    <property type="entry name" value="SMR"/>
    <property type="match status" value="1"/>
</dbReference>
<dbReference type="SMART" id="SM01162">
    <property type="entry name" value="DUF1771"/>
    <property type="match status" value="1"/>
</dbReference>
<dbReference type="AlphaFoldDB" id="A0AAF0R2W8"/>
<dbReference type="Gene3D" id="3.30.1370.110">
    <property type="match status" value="1"/>
</dbReference>
<dbReference type="PROSITE" id="PS50828">
    <property type="entry name" value="SMR"/>
    <property type="match status" value="1"/>
</dbReference>
<feature type="compositionally biased region" description="Basic residues" evidence="1">
    <location>
        <begin position="11"/>
        <end position="21"/>
    </location>
</feature>
<evidence type="ECO:0000256" key="1">
    <source>
        <dbReference type="SAM" id="MobiDB-lite"/>
    </source>
</evidence>
<sequence length="486" mass="53764">MAASTSVTSPLHKKMSGRRAKTSGWAAFDLNERLKQQNLEPEPERETFPHLSVPSTSLRGPSQSIAKNSGATLEKPFSPLLLPSVSFPSLMANKESDANHSQVGDSCFNQSDGFIRERGFLEVCQKLKELQPWADDTLIADVMAGVNDFNKALTLLEAMVSPDHTYVAHDNRTTPEEADTPCIQKRKDVDTDTKGVKSSSKDSLMNISKFAANTGVSLTNNVDLDELRHALAKCLQSNSQELINNCVPHKNKLHFDGAVGSMSFVPVEPEWEEDDIYSIHRKDAVKMTRSAARHSKAASEAYLRGDHLSAQHFSLKAQEEWVAANRLNAQAAKEILTTRNGKNDQWTLDLHGLHAKEAVQALQEHLQKIESQVAQNLVGHMNQVNLKRSLGAAVSIDVENESKGSLLNKQRPAFLEVITGIFLLKSVAQGYDTSYSVVRNFTGKGIHSRGQAALPMAIRSFLVENGYRYEETRPGAITVRPKFRPR</sequence>